<protein>
    <recommendedName>
        <fullName evidence="3">Azaphilone pigments biosynthesis cluster protein L N-terminal domain-containing protein</fullName>
    </recommendedName>
</protein>
<evidence type="ECO:0000256" key="1">
    <source>
        <dbReference type="SAM" id="Coils"/>
    </source>
</evidence>
<feature type="coiled-coil region" evidence="1">
    <location>
        <begin position="164"/>
        <end position="195"/>
    </location>
</feature>
<reference evidence="4" key="1">
    <citation type="submission" date="2021-07" db="EMBL/GenBank/DDBJ databases">
        <authorList>
            <person name="Branca A.L. A."/>
        </authorList>
    </citation>
    <scope>NUCLEOTIDE SEQUENCE</scope>
</reference>
<dbReference type="AlphaFoldDB" id="A0A9W4JDS7"/>
<evidence type="ECO:0000313" key="4">
    <source>
        <dbReference type="EMBL" id="CAG8393689.1"/>
    </source>
</evidence>
<feature type="domain" description="Azaphilone pigments biosynthesis cluster protein L N-terminal" evidence="3">
    <location>
        <begin position="248"/>
        <end position="321"/>
    </location>
</feature>
<dbReference type="InterPro" id="IPR031348">
    <property type="entry name" value="PigL_N"/>
</dbReference>
<accession>A0A9W4JDS7</accession>
<feature type="region of interest" description="Disordered" evidence="2">
    <location>
        <begin position="388"/>
        <end position="455"/>
    </location>
</feature>
<dbReference type="Pfam" id="PF17111">
    <property type="entry name" value="PigL_N"/>
    <property type="match status" value="2"/>
</dbReference>
<feature type="domain" description="Azaphilone pigments biosynthesis cluster protein L N-terminal" evidence="3">
    <location>
        <begin position="37"/>
        <end position="225"/>
    </location>
</feature>
<comment type="caution">
    <text evidence="4">The sequence shown here is derived from an EMBL/GenBank/DDBJ whole genome shotgun (WGS) entry which is preliminary data.</text>
</comment>
<dbReference type="Proteomes" id="UP001152646">
    <property type="component" value="Unassembled WGS sequence"/>
</dbReference>
<dbReference type="OrthoDB" id="5068804at2759"/>
<name>A0A9W4JDS7_9EURO</name>
<feature type="compositionally biased region" description="Polar residues" evidence="2">
    <location>
        <begin position="437"/>
        <end position="449"/>
    </location>
</feature>
<dbReference type="EMBL" id="CAJVPA010000196">
    <property type="protein sequence ID" value="CAG8393689.1"/>
    <property type="molecule type" value="Genomic_DNA"/>
</dbReference>
<evidence type="ECO:0000313" key="5">
    <source>
        <dbReference type="Proteomes" id="UP001152646"/>
    </source>
</evidence>
<keyword evidence="1" id="KW-0175">Coiled coil</keyword>
<feature type="region of interest" description="Disordered" evidence="2">
    <location>
        <begin position="1"/>
        <end position="20"/>
    </location>
</feature>
<sequence>MVSRPPHRTTSTAIHPHHQPGAYNSPLIGLRINCLGNVTLYETVNSFRSHPKRVRDLLVELEALGAVLAPLVDLVNSTSDVDLSALDLPLLRCGSACKEFQQELLRCASRSNSNRTSFRDWARLTYMGDDMDDFRDLLSGYKATINIALTDATLRKSAIAAESIGDYENLIQDAKEDLEARLERIDRKLEHLVVHDAAQPGPDAAELQSLREERLSTEKCLQICAQLSSHIDKIQLISDETNKSCGSTSADISSETLTNEGLQDCKNSLAVTAAKLEKHMRDIMDRLLVKSKTAISSDEEAQDLSKLRDEWETARQCLDICSRADGHLKENVSVIENYGTGDALQFMVSANGNVLHGKNRGVGWRSRQVGGYLSDETIQQLSRNLASMHTSPLRGETSFPKAGATPSADDTVEGETTAEFQERFGRGFTLKPMVSPDTLTSSPGTSSDWVETPRR</sequence>
<evidence type="ECO:0000256" key="2">
    <source>
        <dbReference type="SAM" id="MobiDB-lite"/>
    </source>
</evidence>
<gene>
    <name evidence="4" type="ORF">PSALAMII_LOCUS7348</name>
</gene>
<organism evidence="4 5">
    <name type="scientific">Penicillium salamii</name>
    <dbReference type="NCBI Taxonomy" id="1612424"/>
    <lineage>
        <taxon>Eukaryota</taxon>
        <taxon>Fungi</taxon>
        <taxon>Dikarya</taxon>
        <taxon>Ascomycota</taxon>
        <taxon>Pezizomycotina</taxon>
        <taxon>Eurotiomycetes</taxon>
        <taxon>Eurotiomycetidae</taxon>
        <taxon>Eurotiales</taxon>
        <taxon>Aspergillaceae</taxon>
        <taxon>Penicillium</taxon>
    </lineage>
</organism>
<evidence type="ECO:0000259" key="3">
    <source>
        <dbReference type="Pfam" id="PF17111"/>
    </source>
</evidence>
<proteinExistence type="predicted"/>